<comment type="caution">
    <text evidence="2">The sequence shown here is derived from an EMBL/GenBank/DDBJ whole genome shotgun (WGS) entry which is preliminary data.</text>
</comment>
<name>A0A562SI67_CHIJA</name>
<keyword evidence="1" id="KW-0472">Membrane</keyword>
<dbReference type="EMBL" id="VLLG01000008">
    <property type="protein sequence ID" value="TWI80975.1"/>
    <property type="molecule type" value="Genomic_DNA"/>
</dbReference>
<sequence>MEELINRILPAGDSQRKWVSVGLTVLIAGLLTCWGIYDNDNFCQYYSGNSFCRKG</sequence>
<proteinExistence type="predicted"/>
<keyword evidence="1" id="KW-1133">Transmembrane helix</keyword>
<dbReference type="AlphaFoldDB" id="A0A562SI67"/>
<evidence type="ECO:0000313" key="3">
    <source>
        <dbReference type="Proteomes" id="UP000316778"/>
    </source>
</evidence>
<evidence type="ECO:0000256" key="1">
    <source>
        <dbReference type="SAM" id="Phobius"/>
    </source>
</evidence>
<organism evidence="2 3">
    <name type="scientific">Chitinophaga japonensis</name>
    <name type="common">Flexibacter japonensis</name>
    <dbReference type="NCBI Taxonomy" id="104662"/>
    <lineage>
        <taxon>Bacteria</taxon>
        <taxon>Pseudomonadati</taxon>
        <taxon>Bacteroidota</taxon>
        <taxon>Chitinophagia</taxon>
        <taxon>Chitinophagales</taxon>
        <taxon>Chitinophagaceae</taxon>
        <taxon>Chitinophaga</taxon>
    </lineage>
</organism>
<keyword evidence="3" id="KW-1185">Reference proteome</keyword>
<accession>A0A562SI67</accession>
<feature type="transmembrane region" description="Helical" evidence="1">
    <location>
        <begin position="18"/>
        <end position="37"/>
    </location>
</feature>
<reference evidence="2 3" key="1">
    <citation type="journal article" date="2013" name="Stand. Genomic Sci.">
        <title>Genomic Encyclopedia of Type Strains, Phase I: The one thousand microbial genomes (KMG-I) project.</title>
        <authorList>
            <person name="Kyrpides N.C."/>
            <person name="Woyke T."/>
            <person name="Eisen J.A."/>
            <person name="Garrity G."/>
            <person name="Lilburn T.G."/>
            <person name="Beck B.J."/>
            <person name="Whitman W.B."/>
            <person name="Hugenholtz P."/>
            <person name="Klenk H.P."/>
        </authorList>
    </citation>
    <scope>NUCLEOTIDE SEQUENCE [LARGE SCALE GENOMIC DNA]</scope>
    <source>
        <strain evidence="2 3">DSM 13484</strain>
    </source>
</reference>
<gene>
    <name evidence="2" type="ORF">LX66_5580</name>
</gene>
<evidence type="ECO:0000313" key="2">
    <source>
        <dbReference type="EMBL" id="TWI80975.1"/>
    </source>
</evidence>
<dbReference type="Proteomes" id="UP000316778">
    <property type="component" value="Unassembled WGS sequence"/>
</dbReference>
<keyword evidence="1" id="KW-0812">Transmembrane</keyword>
<protein>
    <submittedName>
        <fullName evidence="2">Uncharacterized protein</fullName>
    </submittedName>
</protein>